<accession>A0A409YF59</accession>
<dbReference type="AlphaFoldDB" id="A0A409YF59"/>
<keyword evidence="2" id="KW-1185">Reference proteome</keyword>
<dbReference type="InParanoid" id="A0A409YF59"/>
<gene>
    <name evidence="1" type="ORF">CVT26_013127</name>
</gene>
<name>A0A409YF59_9AGAR</name>
<organism evidence="1 2">
    <name type="scientific">Gymnopilus dilepis</name>
    <dbReference type="NCBI Taxonomy" id="231916"/>
    <lineage>
        <taxon>Eukaryota</taxon>
        <taxon>Fungi</taxon>
        <taxon>Dikarya</taxon>
        <taxon>Basidiomycota</taxon>
        <taxon>Agaricomycotina</taxon>
        <taxon>Agaricomycetes</taxon>
        <taxon>Agaricomycetidae</taxon>
        <taxon>Agaricales</taxon>
        <taxon>Agaricineae</taxon>
        <taxon>Hymenogastraceae</taxon>
        <taxon>Gymnopilus</taxon>
    </lineage>
</organism>
<dbReference type="EMBL" id="NHYE01000918">
    <property type="protein sequence ID" value="PPR01643.1"/>
    <property type="molecule type" value="Genomic_DNA"/>
</dbReference>
<sequence length="143" mass="16400">MASVSSNNKAAKQAVFDTFDHAFADIHELLEKPSREIDDYWEICSNRQNIRQFTIDYLAVTPSRPIRERLRDTKGCTPVNPILSTPLSLPDRHRGPTNNLVSHLFGGSNTLPISPTLTMRSPRINRTDKAYFKFLVRRNHHDL</sequence>
<evidence type="ECO:0000313" key="2">
    <source>
        <dbReference type="Proteomes" id="UP000284706"/>
    </source>
</evidence>
<comment type="caution">
    <text evidence="1">The sequence shown here is derived from an EMBL/GenBank/DDBJ whole genome shotgun (WGS) entry which is preliminary data.</text>
</comment>
<protein>
    <submittedName>
        <fullName evidence="1">Uncharacterized protein</fullName>
    </submittedName>
</protein>
<evidence type="ECO:0000313" key="1">
    <source>
        <dbReference type="EMBL" id="PPR01643.1"/>
    </source>
</evidence>
<proteinExistence type="predicted"/>
<reference evidence="1 2" key="1">
    <citation type="journal article" date="2018" name="Evol. Lett.">
        <title>Horizontal gene cluster transfer increased hallucinogenic mushroom diversity.</title>
        <authorList>
            <person name="Reynolds H.T."/>
            <person name="Vijayakumar V."/>
            <person name="Gluck-Thaler E."/>
            <person name="Korotkin H.B."/>
            <person name="Matheny P.B."/>
            <person name="Slot J.C."/>
        </authorList>
    </citation>
    <scope>NUCLEOTIDE SEQUENCE [LARGE SCALE GENOMIC DNA]</scope>
    <source>
        <strain evidence="1 2">SRW20</strain>
    </source>
</reference>
<dbReference type="Proteomes" id="UP000284706">
    <property type="component" value="Unassembled WGS sequence"/>
</dbReference>